<evidence type="ECO:0000313" key="2">
    <source>
        <dbReference type="WBParaSite" id="PS1159_v2.g675.t1"/>
    </source>
</evidence>
<sequence length="295" mass="35591">KFTIHAIVDSTIYIKQRHFHARPQNWFLPDSLIYYISMNPSTAKTYKKLIQTCKHFFSKNPILIVERLMMLTEQDLHEQHLWNVHDKHIDLSNVSYKFWVTVKFYNYYSDPVSNFVSSVIPRFYQCNVKYLRLRKQILSFKEFLFLTSNVENITLNCTTIKNEDETIVEFENIVKVLPKAKHINLHDNIPYKVTSKTMKELLKISHFPKIYEISFYGITDDFDITTFYKYMKVNKYTRFWIHFSPPLSNAYIFRLNEIIDEAIGTENPNFKVPCFYFPGCNMQKFWKMQSLYYQW</sequence>
<evidence type="ECO:0000313" key="1">
    <source>
        <dbReference type="Proteomes" id="UP000887580"/>
    </source>
</evidence>
<name>A0AC35GNP1_9BILA</name>
<proteinExistence type="predicted"/>
<reference evidence="2" key="1">
    <citation type="submission" date="2022-11" db="UniProtKB">
        <authorList>
            <consortium name="WormBaseParasite"/>
        </authorList>
    </citation>
    <scope>IDENTIFICATION</scope>
</reference>
<accession>A0AC35GNP1</accession>
<dbReference type="WBParaSite" id="PS1159_v2.g675.t1">
    <property type="protein sequence ID" value="PS1159_v2.g675.t1"/>
    <property type="gene ID" value="PS1159_v2.g675"/>
</dbReference>
<dbReference type="Proteomes" id="UP000887580">
    <property type="component" value="Unplaced"/>
</dbReference>
<organism evidence="1 2">
    <name type="scientific">Panagrolaimus sp. PS1159</name>
    <dbReference type="NCBI Taxonomy" id="55785"/>
    <lineage>
        <taxon>Eukaryota</taxon>
        <taxon>Metazoa</taxon>
        <taxon>Ecdysozoa</taxon>
        <taxon>Nematoda</taxon>
        <taxon>Chromadorea</taxon>
        <taxon>Rhabditida</taxon>
        <taxon>Tylenchina</taxon>
        <taxon>Panagrolaimomorpha</taxon>
        <taxon>Panagrolaimoidea</taxon>
        <taxon>Panagrolaimidae</taxon>
        <taxon>Panagrolaimus</taxon>
    </lineage>
</organism>
<protein>
    <submittedName>
        <fullName evidence="2">Maturase K</fullName>
    </submittedName>
</protein>